<keyword evidence="6 10" id="KW-0443">Lipid metabolism</keyword>
<comment type="subunit">
    <text evidence="10">Homodimer.</text>
</comment>
<evidence type="ECO:0000313" key="14">
    <source>
        <dbReference type="Proteomes" id="UP000029692"/>
    </source>
</evidence>
<dbReference type="InterPro" id="IPR013751">
    <property type="entry name" value="ACP_syn_III_N"/>
</dbReference>
<dbReference type="NCBIfam" id="NF006829">
    <property type="entry name" value="PRK09352.1"/>
    <property type="match status" value="1"/>
</dbReference>
<comment type="caution">
    <text evidence="13">The sequence shown here is derived from an EMBL/GenBank/DDBJ whole genome shotgun (WGS) entry which is preliminary data.</text>
</comment>
<keyword evidence="4 10" id="KW-0808">Transferase</keyword>
<evidence type="ECO:0000256" key="8">
    <source>
        <dbReference type="ARBA" id="ARBA00023268"/>
    </source>
</evidence>
<evidence type="ECO:0000256" key="5">
    <source>
        <dbReference type="ARBA" id="ARBA00022832"/>
    </source>
</evidence>
<evidence type="ECO:0000256" key="6">
    <source>
        <dbReference type="ARBA" id="ARBA00023098"/>
    </source>
</evidence>
<dbReference type="eggNOG" id="COG0332">
    <property type="taxonomic scope" value="Bacteria"/>
</dbReference>
<evidence type="ECO:0000256" key="2">
    <source>
        <dbReference type="ARBA" id="ARBA00022490"/>
    </source>
</evidence>
<feature type="active site" evidence="10">
    <location>
        <position position="112"/>
    </location>
</feature>
<keyword evidence="3 10" id="KW-0444">Lipid biosynthesis</keyword>
<dbReference type="PANTHER" id="PTHR34069">
    <property type="entry name" value="3-OXOACYL-[ACYL-CARRIER-PROTEIN] SYNTHASE 3"/>
    <property type="match status" value="1"/>
</dbReference>
<keyword evidence="9 10" id="KW-0012">Acyltransferase</keyword>
<dbReference type="NCBIfam" id="TIGR00747">
    <property type="entry name" value="fabH"/>
    <property type="match status" value="1"/>
</dbReference>
<dbReference type="UniPathway" id="UPA00094"/>
<feature type="region of interest" description="ACP-binding" evidence="10">
    <location>
        <begin position="257"/>
        <end position="261"/>
    </location>
</feature>
<keyword evidence="5 10" id="KW-0276">Fatty acid metabolism</keyword>
<evidence type="ECO:0000259" key="11">
    <source>
        <dbReference type="Pfam" id="PF08541"/>
    </source>
</evidence>
<evidence type="ECO:0000313" key="13">
    <source>
        <dbReference type="EMBL" id="KGE70643.1"/>
    </source>
</evidence>
<dbReference type="InterPro" id="IPR004655">
    <property type="entry name" value="FabH"/>
</dbReference>
<dbReference type="SUPFAM" id="SSF53901">
    <property type="entry name" value="Thiolase-like"/>
    <property type="match status" value="1"/>
</dbReference>
<dbReference type="Pfam" id="PF08541">
    <property type="entry name" value="ACP_syn_III_C"/>
    <property type="match status" value="1"/>
</dbReference>
<dbReference type="InterPro" id="IPR016039">
    <property type="entry name" value="Thiolase-like"/>
</dbReference>
<protein>
    <recommendedName>
        <fullName evidence="10">Beta-ketoacyl-[acyl-carrier-protein] synthase III</fullName>
        <shortName evidence="10">Beta-ketoacyl-ACP synthase III</shortName>
        <shortName evidence="10">KAS III</shortName>
        <ecNumber evidence="10">2.3.1.180</ecNumber>
    </recommendedName>
    <alternativeName>
        <fullName evidence="10">3-oxoacyl-[acyl-carrier-protein] synthase 3</fullName>
    </alternativeName>
    <alternativeName>
        <fullName evidence="10">3-oxoacyl-[acyl-carrier-protein] synthase III</fullName>
    </alternativeName>
</protein>
<dbReference type="AlphaFoldDB" id="A0A098QTB7"/>
<dbReference type="PANTHER" id="PTHR34069:SF2">
    <property type="entry name" value="BETA-KETOACYL-[ACYL-CARRIER-PROTEIN] SYNTHASE III"/>
    <property type="match status" value="1"/>
</dbReference>
<dbReference type="CDD" id="cd00830">
    <property type="entry name" value="KAS_III"/>
    <property type="match status" value="1"/>
</dbReference>
<reference evidence="13 14" key="1">
    <citation type="submission" date="2014-05" db="EMBL/GenBank/DDBJ databases">
        <title>De novo Genome Sequence of Spirocheata sp.</title>
        <authorList>
            <person name="Shivani Y."/>
            <person name="Subhash Y."/>
            <person name="Tushar L."/>
            <person name="Sasikala C."/>
            <person name="Ramana C.V."/>
        </authorList>
    </citation>
    <scope>NUCLEOTIDE SEQUENCE [LARGE SCALE GENOMIC DNA]</scope>
    <source>
        <strain evidence="13 14">JC230</strain>
    </source>
</reference>
<dbReference type="Gene3D" id="3.40.47.10">
    <property type="match status" value="1"/>
</dbReference>
<keyword evidence="8 10" id="KW-0511">Multifunctional enzyme</keyword>
<keyword evidence="7 10" id="KW-0275">Fatty acid biosynthesis</keyword>
<evidence type="ECO:0000256" key="1">
    <source>
        <dbReference type="ARBA" id="ARBA00008642"/>
    </source>
</evidence>
<comment type="pathway">
    <text evidence="10">Lipid metabolism; fatty acid biosynthesis.</text>
</comment>
<evidence type="ECO:0000256" key="4">
    <source>
        <dbReference type="ARBA" id="ARBA00022679"/>
    </source>
</evidence>
<comment type="subcellular location">
    <subcellularLocation>
        <location evidence="10">Cytoplasm</location>
    </subcellularLocation>
</comment>
<comment type="catalytic activity">
    <reaction evidence="10">
        <text>malonyl-[ACP] + acetyl-CoA + H(+) = 3-oxobutanoyl-[ACP] + CO2 + CoA</text>
        <dbReference type="Rhea" id="RHEA:12080"/>
        <dbReference type="Rhea" id="RHEA-COMP:9623"/>
        <dbReference type="Rhea" id="RHEA-COMP:9625"/>
        <dbReference type="ChEBI" id="CHEBI:15378"/>
        <dbReference type="ChEBI" id="CHEBI:16526"/>
        <dbReference type="ChEBI" id="CHEBI:57287"/>
        <dbReference type="ChEBI" id="CHEBI:57288"/>
        <dbReference type="ChEBI" id="CHEBI:78449"/>
        <dbReference type="ChEBI" id="CHEBI:78450"/>
        <dbReference type="EC" id="2.3.1.180"/>
    </reaction>
</comment>
<evidence type="ECO:0000256" key="9">
    <source>
        <dbReference type="ARBA" id="ARBA00023315"/>
    </source>
</evidence>
<comment type="similarity">
    <text evidence="1 10">Belongs to the thiolase-like superfamily. FabH family.</text>
</comment>
<accession>A0A098QTB7</accession>
<dbReference type="Proteomes" id="UP000029692">
    <property type="component" value="Unassembled WGS sequence"/>
</dbReference>
<evidence type="ECO:0000256" key="7">
    <source>
        <dbReference type="ARBA" id="ARBA00023160"/>
    </source>
</evidence>
<dbReference type="EMBL" id="JNUP01000072">
    <property type="protein sequence ID" value="KGE70643.1"/>
    <property type="molecule type" value="Genomic_DNA"/>
</dbReference>
<comment type="function">
    <text evidence="10">Catalyzes the condensation reaction of fatty acid synthesis by the addition to an acyl acceptor of two carbons from malonyl-ACP. Catalyzes the first condensation reaction which initiates fatty acid synthesis and may therefore play a role in governing the total rate of fatty acid production. Possesses both acetoacetyl-ACP synthase and acetyl transacylase activities. Its substrate specificity determines the biosynthesis of branched-chain and/or straight-chain of fatty acids.</text>
</comment>
<comment type="domain">
    <text evidence="10">The last Arg residue of the ACP-binding site is essential for the weak association between ACP/AcpP and FabH.</text>
</comment>
<organism evidence="13 14">
    <name type="scientific">Spirochaeta lutea</name>
    <dbReference type="NCBI Taxonomy" id="1480694"/>
    <lineage>
        <taxon>Bacteria</taxon>
        <taxon>Pseudomonadati</taxon>
        <taxon>Spirochaetota</taxon>
        <taxon>Spirochaetia</taxon>
        <taxon>Spirochaetales</taxon>
        <taxon>Spirochaetaceae</taxon>
        <taxon>Spirochaeta</taxon>
    </lineage>
</organism>
<proteinExistence type="inferred from homology"/>
<dbReference type="GO" id="GO:0033818">
    <property type="term" value="F:beta-ketoacyl-acyl-carrier-protein synthase III activity"/>
    <property type="evidence" value="ECO:0007669"/>
    <property type="project" value="UniProtKB-UniRule"/>
</dbReference>
<dbReference type="InterPro" id="IPR013747">
    <property type="entry name" value="ACP_syn_III_C"/>
</dbReference>
<dbReference type="STRING" id="1480694.DC28_14085"/>
<sequence length="329" mass="35169">MPCFVRGIGSYVPGKVVANSAFLQDFDDITEDYIEKVTGIKERRWVDQESTSDLAFQASKQALKKAGITPGDLDLIILATTTPDMPLPATACALQQKLGCTTIPAFDIAAACSGWLYALSVGRQFIQTGGYTNVLVVAGEVMSRFTDKTDRATAFLFGDGAGAAVLSSNPGGQPSASHRLGDLILQADSEGYDIIYRKAGGSAYPPGTDLEPGDEYWFMDGGRMFRGAVTAFTQIIEAAAQAQGLTLDQIDWVVPHQANRRILKAVAKKLGIPMERVFFNIEKYGNTSGATIPLCLSDMEEQGLLKPGQRVLLCSVGAGLTVAGGIIEW</sequence>
<feature type="active site" evidence="10">
    <location>
        <position position="286"/>
    </location>
</feature>
<keyword evidence="14" id="KW-1185">Reference proteome</keyword>
<keyword evidence="2 10" id="KW-0963">Cytoplasm</keyword>
<feature type="active site" evidence="10">
    <location>
        <position position="256"/>
    </location>
</feature>
<dbReference type="GO" id="GO:0044550">
    <property type="term" value="P:secondary metabolite biosynthetic process"/>
    <property type="evidence" value="ECO:0007669"/>
    <property type="project" value="TreeGrafter"/>
</dbReference>
<dbReference type="EC" id="2.3.1.180" evidence="10"/>
<dbReference type="GO" id="GO:0005737">
    <property type="term" value="C:cytoplasm"/>
    <property type="evidence" value="ECO:0007669"/>
    <property type="project" value="UniProtKB-SubCell"/>
</dbReference>
<dbReference type="HAMAP" id="MF_01815">
    <property type="entry name" value="FabH"/>
    <property type="match status" value="1"/>
</dbReference>
<evidence type="ECO:0000256" key="10">
    <source>
        <dbReference type="HAMAP-Rule" id="MF_01815"/>
    </source>
</evidence>
<gene>
    <name evidence="10" type="primary">fabH</name>
    <name evidence="13" type="ORF">DC28_14085</name>
</gene>
<dbReference type="GO" id="GO:0004315">
    <property type="term" value="F:3-oxoacyl-[acyl-carrier-protein] synthase activity"/>
    <property type="evidence" value="ECO:0007669"/>
    <property type="project" value="InterPro"/>
</dbReference>
<dbReference type="GO" id="GO:0006633">
    <property type="term" value="P:fatty acid biosynthetic process"/>
    <property type="evidence" value="ECO:0007669"/>
    <property type="project" value="UniProtKB-UniRule"/>
</dbReference>
<evidence type="ECO:0000256" key="3">
    <source>
        <dbReference type="ARBA" id="ARBA00022516"/>
    </source>
</evidence>
<dbReference type="Pfam" id="PF08545">
    <property type="entry name" value="ACP_syn_III"/>
    <property type="match status" value="1"/>
</dbReference>
<feature type="domain" description="Beta-ketoacyl-[acyl-carrier-protein] synthase III N-terminal" evidence="12">
    <location>
        <begin position="106"/>
        <end position="172"/>
    </location>
</feature>
<evidence type="ECO:0000259" key="12">
    <source>
        <dbReference type="Pfam" id="PF08545"/>
    </source>
</evidence>
<feature type="domain" description="Beta-ketoacyl-[acyl-carrier-protein] synthase III C-terminal" evidence="11">
    <location>
        <begin position="241"/>
        <end position="329"/>
    </location>
</feature>
<name>A0A098QTB7_9SPIO</name>